<dbReference type="GO" id="GO:0008270">
    <property type="term" value="F:zinc ion binding"/>
    <property type="evidence" value="ECO:0007669"/>
    <property type="project" value="UniProtKB-KW"/>
</dbReference>
<keyword evidence="1" id="KW-0863">Zinc-finger</keyword>
<comment type="caution">
    <text evidence="3">The sequence shown here is derived from an EMBL/GenBank/DDBJ whole genome shotgun (WGS) entry which is preliminary data.</text>
</comment>
<dbReference type="InterPro" id="IPR001878">
    <property type="entry name" value="Znf_CCHC"/>
</dbReference>
<keyword evidence="1" id="KW-0479">Metal-binding</keyword>
<protein>
    <recommendedName>
        <fullName evidence="2">CCHC-type domain-containing protein</fullName>
    </recommendedName>
</protein>
<dbReference type="SUPFAM" id="SSF57756">
    <property type="entry name" value="Retrovirus zinc finger-like domains"/>
    <property type="match status" value="1"/>
</dbReference>
<name>A0A4Y2HCQ8_ARAVE</name>
<dbReference type="OrthoDB" id="8123891at2759"/>
<accession>A0A4Y2HCQ8</accession>
<evidence type="ECO:0000259" key="2">
    <source>
        <dbReference type="PROSITE" id="PS50158"/>
    </source>
</evidence>
<reference evidence="3 4" key="1">
    <citation type="journal article" date="2019" name="Sci. Rep.">
        <title>Orb-weaving spider Araneus ventricosus genome elucidates the spidroin gene catalogue.</title>
        <authorList>
            <person name="Kono N."/>
            <person name="Nakamura H."/>
            <person name="Ohtoshi R."/>
            <person name="Moran D.A.P."/>
            <person name="Shinohara A."/>
            <person name="Yoshida Y."/>
            <person name="Fujiwara M."/>
            <person name="Mori M."/>
            <person name="Tomita M."/>
            <person name="Arakawa K."/>
        </authorList>
    </citation>
    <scope>NUCLEOTIDE SEQUENCE [LARGE SCALE GENOMIC DNA]</scope>
</reference>
<dbReference type="PROSITE" id="PS50158">
    <property type="entry name" value="ZF_CCHC"/>
    <property type="match status" value="1"/>
</dbReference>
<dbReference type="SMART" id="SM00343">
    <property type="entry name" value="ZnF_C2HC"/>
    <property type="match status" value="2"/>
</dbReference>
<keyword evidence="1" id="KW-0862">Zinc</keyword>
<dbReference type="GO" id="GO:0003676">
    <property type="term" value="F:nucleic acid binding"/>
    <property type="evidence" value="ECO:0007669"/>
    <property type="project" value="InterPro"/>
</dbReference>
<dbReference type="EMBL" id="BGPR01001851">
    <property type="protein sequence ID" value="GBM63085.1"/>
    <property type="molecule type" value="Genomic_DNA"/>
</dbReference>
<dbReference type="InterPro" id="IPR036875">
    <property type="entry name" value="Znf_CCHC_sf"/>
</dbReference>
<dbReference type="Gene3D" id="4.10.60.10">
    <property type="entry name" value="Zinc finger, CCHC-type"/>
    <property type="match status" value="1"/>
</dbReference>
<keyword evidence="4" id="KW-1185">Reference proteome</keyword>
<dbReference type="AlphaFoldDB" id="A0A4Y2HCQ8"/>
<organism evidence="3 4">
    <name type="scientific">Araneus ventricosus</name>
    <name type="common">Orbweaver spider</name>
    <name type="synonym">Epeira ventricosa</name>
    <dbReference type="NCBI Taxonomy" id="182803"/>
    <lineage>
        <taxon>Eukaryota</taxon>
        <taxon>Metazoa</taxon>
        <taxon>Ecdysozoa</taxon>
        <taxon>Arthropoda</taxon>
        <taxon>Chelicerata</taxon>
        <taxon>Arachnida</taxon>
        <taxon>Araneae</taxon>
        <taxon>Araneomorphae</taxon>
        <taxon>Entelegynae</taxon>
        <taxon>Araneoidea</taxon>
        <taxon>Araneidae</taxon>
        <taxon>Araneus</taxon>
    </lineage>
</organism>
<evidence type="ECO:0000313" key="3">
    <source>
        <dbReference type="EMBL" id="GBM63085.1"/>
    </source>
</evidence>
<evidence type="ECO:0000313" key="4">
    <source>
        <dbReference type="Proteomes" id="UP000499080"/>
    </source>
</evidence>
<evidence type="ECO:0000256" key="1">
    <source>
        <dbReference type="PROSITE-ProRule" id="PRU00047"/>
    </source>
</evidence>
<gene>
    <name evidence="3" type="ORF">AVEN_68541_1</name>
</gene>
<feature type="domain" description="CCHC-type" evidence="2">
    <location>
        <begin position="214"/>
        <end position="229"/>
    </location>
</feature>
<proteinExistence type="predicted"/>
<dbReference type="Proteomes" id="UP000499080">
    <property type="component" value="Unassembled WGS sequence"/>
</dbReference>
<sequence>MSQVQRALPPPTSFSEAVTWVPANKRKAKNVSLVFARNKDTFSEEVKETIQKVLAPSKLNVGIRNIKKLAKGEVAIECDSAKDTEKILKEINSNTGLNNVLDAKKPTKKLHRIVMYDIEYTIPKEEVLETITSQNEELKSQDIKILFKLRSKQAGKCHWIVETQQKTFHALLRKKIIFFECQRLSLREFLRPTRCYKGNKFEHISPNCPNAESCPQCGEEGHKTADCAQAAKCINCSEANGKFNLDYDTNHTASGPCCSSLKHEIEKLISRTNYGR</sequence>